<keyword evidence="1" id="KW-0812">Transmembrane</keyword>
<comment type="caution">
    <text evidence="2">The sequence shown here is derived from an EMBL/GenBank/DDBJ whole genome shotgun (WGS) entry which is preliminary data.</text>
</comment>
<dbReference type="EMBL" id="JANPWZ010000860">
    <property type="protein sequence ID" value="KAJ3571235.1"/>
    <property type="molecule type" value="Genomic_DNA"/>
</dbReference>
<dbReference type="AlphaFoldDB" id="A0A9W8NEE6"/>
<organism evidence="2 3">
    <name type="scientific">Xylaria arbuscula</name>
    <dbReference type="NCBI Taxonomy" id="114810"/>
    <lineage>
        <taxon>Eukaryota</taxon>
        <taxon>Fungi</taxon>
        <taxon>Dikarya</taxon>
        <taxon>Ascomycota</taxon>
        <taxon>Pezizomycotina</taxon>
        <taxon>Sordariomycetes</taxon>
        <taxon>Xylariomycetidae</taxon>
        <taxon>Xylariales</taxon>
        <taxon>Xylariaceae</taxon>
        <taxon>Xylaria</taxon>
    </lineage>
</organism>
<dbReference type="Proteomes" id="UP001148614">
    <property type="component" value="Unassembled WGS sequence"/>
</dbReference>
<reference evidence="2" key="1">
    <citation type="submission" date="2022-07" db="EMBL/GenBank/DDBJ databases">
        <title>Genome Sequence of Xylaria arbuscula.</title>
        <authorList>
            <person name="Buettner E."/>
        </authorList>
    </citation>
    <scope>NUCLEOTIDE SEQUENCE</scope>
    <source>
        <strain evidence="2">VT107</strain>
    </source>
</reference>
<protein>
    <submittedName>
        <fullName evidence="2">Uncharacterized protein</fullName>
    </submittedName>
</protein>
<keyword evidence="1" id="KW-0472">Membrane</keyword>
<sequence length="151" mass="16232">MPSTSSNSDHRLSNEAIIAIVSLVAAVVVVPIVSKYYSHWINRRCQQRDINGTEDVVGASFRSQDVPQMTQGIPQALLAEIEVNASENFAVPPSAHLASSRSSGSMPIAQIPGRIISESFNRSNGYAVTNTQDITYGIYELEATPSVSGSH</sequence>
<gene>
    <name evidence="2" type="ORF">NPX13_g5450</name>
</gene>
<evidence type="ECO:0000313" key="3">
    <source>
        <dbReference type="Proteomes" id="UP001148614"/>
    </source>
</evidence>
<keyword evidence="3" id="KW-1185">Reference proteome</keyword>
<accession>A0A9W8NEE6</accession>
<evidence type="ECO:0000256" key="1">
    <source>
        <dbReference type="SAM" id="Phobius"/>
    </source>
</evidence>
<feature type="transmembrane region" description="Helical" evidence="1">
    <location>
        <begin position="16"/>
        <end position="38"/>
    </location>
</feature>
<keyword evidence="1" id="KW-1133">Transmembrane helix</keyword>
<name>A0A9W8NEE6_9PEZI</name>
<proteinExistence type="predicted"/>
<evidence type="ECO:0000313" key="2">
    <source>
        <dbReference type="EMBL" id="KAJ3571235.1"/>
    </source>
</evidence>